<proteinExistence type="predicted"/>
<evidence type="ECO:0000313" key="2">
    <source>
        <dbReference type="EMBL" id="VZO38965.1"/>
    </source>
</evidence>
<reference evidence="2 3" key="1">
    <citation type="submission" date="2019-11" db="EMBL/GenBank/DDBJ databases">
        <authorList>
            <person name="Criscuolo A."/>
        </authorList>
    </citation>
    <scope>NUCLEOTIDE SEQUENCE [LARGE SCALE GENOMIC DNA]</scope>
    <source>
        <strain evidence="2">CIP111667</strain>
    </source>
</reference>
<dbReference type="Proteomes" id="UP000419743">
    <property type="component" value="Unassembled WGS sequence"/>
</dbReference>
<dbReference type="AlphaFoldDB" id="A0A7M4DNF2"/>
<accession>A0A7M4DNF2</accession>
<keyword evidence="3" id="KW-1185">Reference proteome</keyword>
<name>A0A7M4DNF2_9MICO</name>
<evidence type="ECO:0000313" key="3">
    <source>
        <dbReference type="Proteomes" id="UP000419743"/>
    </source>
</evidence>
<feature type="region of interest" description="Disordered" evidence="1">
    <location>
        <begin position="62"/>
        <end position="94"/>
    </location>
</feature>
<organism evidence="2 3">
    <name type="scientific">Occultella aeris</name>
    <dbReference type="NCBI Taxonomy" id="2761496"/>
    <lineage>
        <taxon>Bacteria</taxon>
        <taxon>Bacillati</taxon>
        <taxon>Actinomycetota</taxon>
        <taxon>Actinomycetes</taxon>
        <taxon>Micrococcales</taxon>
        <taxon>Ruaniaceae</taxon>
        <taxon>Occultella</taxon>
    </lineage>
</organism>
<sequence>MSSVEDLDMKLADRIRYARDGRVAVTRLEVAAAQLKVEADKNLGQTTPQWILDLARVPLDSATTRPRRPAQPIDGDSEHEAFGTSRVNESEDVTRIRAWAREHGYELRKREAGEPSREPERA</sequence>
<dbReference type="RefSeq" id="WP_420271830.1">
    <property type="nucleotide sequence ID" value="NZ_CBCSBY010000010.1"/>
</dbReference>
<dbReference type="EMBL" id="CACRYJ010000053">
    <property type="protein sequence ID" value="VZO38965.1"/>
    <property type="molecule type" value="Genomic_DNA"/>
</dbReference>
<gene>
    <name evidence="2" type="ORF">HALOF300_03682</name>
</gene>
<comment type="caution">
    <text evidence="2">The sequence shown here is derived from an EMBL/GenBank/DDBJ whole genome shotgun (WGS) entry which is preliminary data.</text>
</comment>
<evidence type="ECO:0000256" key="1">
    <source>
        <dbReference type="SAM" id="MobiDB-lite"/>
    </source>
</evidence>
<protein>
    <submittedName>
        <fullName evidence="2">Uncharacterized protein</fullName>
    </submittedName>
</protein>